<dbReference type="FunFam" id="3.55.40.20:FF:000001">
    <property type="entry name" value="Superoxide dismutase"/>
    <property type="match status" value="1"/>
</dbReference>
<dbReference type="PROSITE" id="PS51318">
    <property type="entry name" value="TAT"/>
    <property type="match status" value="1"/>
</dbReference>
<evidence type="ECO:0000259" key="7">
    <source>
        <dbReference type="Pfam" id="PF00081"/>
    </source>
</evidence>
<dbReference type="AlphaFoldDB" id="A0A8J8FGY8"/>
<dbReference type="InterPro" id="IPR036324">
    <property type="entry name" value="Mn/Fe_SOD_N_sf"/>
</dbReference>
<dbReference type="InterPro" id="IPR019832">
    <property type="entry name" value="Mn/Fe_SOD_C"/>
</dbReference>
<dbReference type="EC" id="1.15.1.1" evidence="2 6"/>
<dbReference type="RefSeq" id="WP_171609835.1">
    <property type="nucleotide sequence ID" value="NZ_WHPF01000020.1"/>
</dbReference>
<evidence type="ECO:0000313" key="9">
    <source>
        <dbReference type="EMBL" id="NNV57885.1"/>
    </source>
</evidence>
<sequence length="252" mass="28448">MENNHKNNRRDFIKTTGKAGIAASLAFTVLPSIITKAAKNNYFDFAAGTPFQQQPLPYQYTALEPVIDAMTMEIHYSKHAAAYAKNLADACTAEKVDTSATKLEDVLMNISKYTPKMRNNGGGHYNHELFWQSMAAPNSTGLQGKLKDSIEKSFNSIEAFKTQFTEAGKTRFGSGWAWLVLTNDKKLVIGSTPNQDNPLMDISDLKGFPVLGLDVWEHAYYLKYQNRRPDYINAWWNVVNWDFVSKRFEAAI</sequence>
<organism evidence="9 10">
    <name type="scientific">Limnovirga soli</name>
    <dbReference type="NCBI Taxonomy" id="2656915"/>
    <lineage>
        <taxon>Bacteria</taxon>
        <taxon>Pseudomonadati</taxon>
        <taxon>Bacteroidota</taxon>
        <taxon>Chitinophagia</taxon>
        <taxon>Chitinophagales</taxon>
        <taxon>Chitinophagaceae</taxon>
        <taxon>Limnovirga</taxon>
    </lineage>
</organism>
<dbReference type="PRINTS" id="PR01703">
    <property type="entry name" value="MNSODISMTASE"/>
</dbReference>
<evidence type="ECO:0000256" key="4">
    <source>
        <dbReference type="ARBA" id="ARBA00023002"/>
    </source>
</evidence>
<keyword evidence="3 5" id="KW-0479">Metal-binding</keyword>
<evidence type="ECO:0000256" key="3">
    <source>
        <dbReference type="ARBA" id="ARBA00022723"/>
    </source>
</evidence>
<dbReference type="SUPFAM" id="SSF46609">
    <property type="entry name" value="Fe,Mn superoxide dismutase (SOD), N-terminal domain"/>
    <property type="match status" value="1"/>
</dbReference>
<dbReference type="GO" id="GO:0005737">
    <property type="term" value="C:cytoplasm"/>
    <property type="evidence" value="ECO:0007669"/>
    <property type="project" value="TreeGrafter"/>
</dbReference>
<feature type="domain" description="Manganese/iron superoxide dismutase C-terminal" evidence="8">
    <location>
        <begin position="143"/>
        <end position="247"/>
    </location>
</feature>
<dbReference type="PROSITE" id="PS00088">
    <property type="entry name" value="SOD_MN"/>
    <property type="match status" value="1"/>
</dbReference>
<keyword evidence="10" id="KW-1185">Reference proteome</keyword>
<dbReference type="InterPro" id="IPR001189">
    <property type="entry name" value="Mn/Fe_SOD"/>
</dbReference>
<protein>
    <recommendedName>
        <fullName evidence="2 6">Superoxide dismutase</fullName>
        <ecNumber evidence="2 6">1.15.1.1</ecNumber>
    </recommendedName>
</protein>
<dbReference type="PANTHER" id="PTHR43595:SF2">
    <property type="entry name" value="SMALL RIBOSOMAL SUBUNIT PROTEIN MS42"/>
    <property type="match status" value="1"/>
</dbReference>
<evidence type="ECO:0000256" key="5">
    <source>
        <dbReference type="PIRSR" id="PIRSR000349-1"/>
    </source>
</evidence>
<keyword evidence="4 6" id="KW-0560">Oxidoreductase</keyword>
<evidence type="ECO:0000313" key="10">
    <source>
        <dbReference type="Proteomes" id="UP000598971"/>
    </source>
</evidence>
<dbReference type="Gene3D" id="3.55.40.20">
    <property type="entry name" value="Iron/manganese superoxide dismutase, C-terminal domain"/>
    <property type="match status" value="1"/>
</dbReference>
<comment type="catalytic activity">
    <reaction evidence="6">
        <text>2 superoxide + 2 H(+) = H2O2 + O2</text>
        <dbReference type="Rhea" id="RHEA:20696"/>
        <dbReference type="ChEBI" id="CHEBI:15378"/>
        <dbReference type="ChEBI" id="CHEBI:15379"/>
        <dbReference type="ChEBI" id="CHEBI:16240"/>
        <dbReference type="ChEBI" id="CHEBI:18421"/>
        <dbReference type="EC" id="1.15.1.1"/>
    </reaction>
</comment>
<dbReference type="GO" id="GO:0046872">
    <property type="term" value="F:metal ion binding"/>
    <property type="evidence" value="ECO:0007669"/>
    <property type="project" value="UniProtKB-KW"/>
</dbReference>
<dbReference type="SUPFAM" id="SSF54719">
    <property type="entry name" value="Fe,Mn superoxide dismutase (SOD), C-terminal domain"/>
    <property type="match status" value="1"/>
</dbReference>
<evidence type="ECO:0000259" key="8">
    <source>
        <dbReference type="Pfam" id="PF02777"/>
    </source>
</evidence>
<feature type="binding site" evidence="5">
    <location>
        <position position="218"/>
    </location>
    <ligand>
        <name>Mn(2+)</name>
        <dbReference type="ChEBI" id="CHEBI:29035"/>
    </ligand>
</feature>
<dbReference type="InterPro" id="IPR019831">
    <property type="entry name" value="Mn/Fe_SOD_N"/>
</dbReference>
<name>A0A8J8FGY8_9BACT</name>
<dbReference type="EMBL" id="WHPF01000020">
    <property type="protein sequence ID" value="NNV57885.1"/>
    <property type="molecule type" value="Genomic_DNA"/>
</dbReference>
<dbReference type="PANTHER" id="PTHR43595">
    <property type="entry name" value="37S RIBOSOMAL PROTEIN S26, MITOCHONDRIAL"/>
    <property type="match status" value="1"/>
</dbReference>
<dbReference type="GO" id="GO:0004784">
    <property type="term" value="F:superoxide dismutase activity"/>
    <property type="evidence" value="ECO:0007669"/>
    <property type="project" value="UniProtKB-EC"/>
</dbReference>
<dbReference type="PIRSF" id="PIRSF000349">
    <property type="entry name" value="SODismutase"/>
    <property type="match status" value="1"/>
</dbReference>
<evidence type="ECO:0000256" key="2">
    <source>
        <dbReference type="ARBA" id="ARBA00012682"/>
    </source>
</evidence>
<feature type="domain" description="Manganese/iron superoxide dismutase N-terminal" evidence="7">
    <location>
        <begin position="51"/>
        <end position="135"/>
    </location>
</feature>
<dbReference type="Pfam" id="PF02777">
    <property type="entry name" value="Sod_Fe_C"/>
    <property type="match status" value="1"/>
</dbReference>
<dbReference type="Pfam" id="PF00081">
    <property type="entry name" value="Sod_Fe_N"/>
    <property type="match status" value="1"/>
</dbReference>
<comment type="function">
    <text evidence="6">Destroys radicals which are normally produced within the cells and which are toxic to biological systems.</text>
</comment>
<dbReference type="Gene3D" id="1.10.287.990">
    <property type="entry name" value="Fe,Mn superoxide dismutase (SOD) domain"/>
    <property type="match status" value="1"/>
</dbReference>
<evidence type="ECO:0000256" key="6">
    <source>
        <dbReference type="RuleBase" id="RU000414"/>
    </source>
</evidence>
<dbReference type="Proteomes" id="UP000598971">
    <property type="component" value="Unassembled WGS sequence"/>
</dbReference>
<dbReference type="InterPro" id="IPR036314">
    <property type="entry name" value="SOD_C_sf"/>
</dbReference>
<comment type="similarity">
    <text evidence="1 6">Belongs to the iron/manganese superoxide dismutase family.</text>
</comment>
<reference evidence="9" key="1">
    <citation type="submission" date="2019-10" db="EMBL/GenBank/DDBJ databases">
        <title>Draft genome sequence of Panacibacter sp. KCS-6.</title>
        <authorList>
            <person name="Yim K.J."/>
        </authorList>
    </citation>
    <scope>NUCLEOTIDE SEQUENCE</scope>
    <source>
        <strain evidence="9">KCS-6</strain>
    </source>
</reference>
<gene>
    <name evidence="9" type="ORF">GD597_20645</name>
</gene>
<evidence type="ECO:0000256" key="1">
    <source>
        <dbReference type="ARBA" id="ARBA00008714"/>
    </source>
</evidence>
<feature type="binding site" evidence="5">
    <location>
        <position position="214"/>
    </location>
    <ligand>
        <name>Mn(2+)</name>
        <dbReference type="ChEBI" id="CHEBI:29035"/>
    </ligand>
</feature>
<comment type="caution">
    <text evidence="9">The sequence shown here is derived from an EMBL/GenBank/DDBJ whole genome shotgun (WGS) entry which is preliminary data.</text>
</comment>
<dbReference type="InterPro" id="IPR006311">
    <property type="entry name" value="TAT_signal"/>
</dbReference>
<feature type="binding site" evidence="5">
    <location>
        <position position="127"/>
    </location>
    <ligand>
        <name>Mn(2+)</name>
        <dbReference type="ChEBI" id="CHEBI:29035"/>
    </ligand>
</feature>
<dbReference type="InterPro" id="IPR019833">
    <property type="entry name" value="Mn/Fe_SOD_BS"/>
</dbReference>
<feature type="binding site" evidence="5">
    <location>
        <position position="75"/>
    </location>
    <ligand>
        <name>Mn(2+)</name>
        <dbReference type="ChEBI" id="CHEBI:29035"/>
    </ligand>
</feature>
<proteinExistence type="inferred from homology"/>
<accession>A0A8J8FGY8</accession>